<protein>
    <submittedName>
        <fullName evidence="2">Uncharacterized protein</fullName>
    </submittedName>
</protein>
<feature type="compositionally biased region" description="Polar residues" evidence="1">
    <location>
        <begin position="28"/>
        <end position="45"/>
    </location>
</feature>
<evidence type="ECO:0000256" key="1">
    <source>
        <dbReference type="SAM" id="MobiDB-lite"/>
    </source>
</evidence>
<feature type="region of interest" description="Disordered" evidence="1">
    <location>
        <begin position="1"/>
        <end position="48"/>
    </location>
</feature>
<evidence type="ECO:0000313" key="3">
    <source>
        <dbReference type="Proteomes" id="UP000886523"/>
    </source>
</evidence>
<dbReference type="OrthoDB" id="2506773at2759"/>
<dbReference type="AlphaFoldDB" id="A0A9P6DJD5"/>
<reference evidence="2" key="1">
    <citation type="journal article" date="2020" name="Nat. Commun.">
        <title>Large-scale genome sequencing of mycorrhizal fungi provides insights into the early evolution of symbiotic traits.</title>
        <authorList>
            <person name="Miyauchi S."/>
            <person name="Kiss E."/>
            <person name="Kuo A."/>
            <person name="Drula E."/>
            <person name="Kohler A."/>
            <person name="Sanchez-Garcia M."/>
            <person name="Morin E."/>
            <person name="Andreopoulos B."/>
            <person name="Barry K.W."/>
            <person name="Bonito G."/>
            <person name="Buee M."/>
            <person name="Carver A."/>
            <person name="Chen C."/>
            <person name="Cichocki N."/>
            <person name="Clum A."/>
            <person name="Culley D."/>
            <person name="Crous P.W."/>
            <person name="Fauchery L."/>
            <person name="Girlanda M."/>
            <person name="Hayes R.D."/>
            <person name="Keri Z."/>
            <person name="LaButti K."/>
            <person name="Lipzen A."/>
            <person name="Lombard V."/>
            <person name="Magnuson J."/>
            <person name="Maillard F."/>
            <person name="Murat C."/>
            <person name="Nolan M."/>
            <person name="Ohm R.A."/>
            <person name="Pangilinan J."/>
            <person name="Pereira M.F."/>
            <person name="Perotto S."/>
            <person name="Peter M."/>
            <person name="Pfister S."/>
            <person name="Riley R."/>
            <person name="Sitrit Y."/>
            <person name="Stielow J.B."/>
            <person name="Szollosi G."/>
            <person name="Zifcakova L."/>
            <person name="Stursova M."/>
            <person name="Spatafora J.W."/>
            <person name="Tedersoo L."/>
            <person name="Vaario L.M."/>
            <person name="Yamada A."/>
            <person name="Yan M."/>
            <person name="Wang P."/>
            <person name="Xu J."/>
            <person name="Bruns T."/>
            <person name="Baldrian P."/>
            <person name="Vilgalys R."/>
            <person name="Dunand C."/>
            <person name="Henrissat B."/>
            <person name="Grigoriev I.V."/>
            <person name="Hibbett D."/>
            <person name="Nagy L.G."/>
            <person name="Martin F.M."/>
        </authorList>
    </citation>
    <scope>NUCLEOTIDE SEQUENCE</scope>
    <source>
        <strain evidence="2">UP504</strain>
    </source>
</reference>
<dbReference type="Proteomes" id="UP000886523">
    <property type="component" value="Unassembled WGS sequence"/>
</dbReference>
<name>A0A9P6DJD5_9AGAM</name>
<organism evidence="2 3">
    <name type="scientific">Hydnum rufescens UP504</name>
    <dbReference type="NCBI Taxonomy" id="1448309"/>
    <lineage>
        <taxon>Eukaryota</taxon>
        <taxon>Fungi</taxon>
        <taxon>Dikarya</taxon>
        <taxon>Basidiomycota</taxon>
        <taxon>Agaricomycotina</taxon>
        <taxon>Agaricomycetes</taxon>
        <taxon>Cantharellales</taxon>
        <taxon>Hydnaceae</taxon>
        <taxon>Hydnum</taxon>
    </lineage>
</organism>
<gene>
    <name evidence="2" type="ORF">BS47DRAFT_1367973</name>
</gene>
<dbReference type="EMBL" id="MU129146">
    <property type="protein sequence ID" value="KAF9505566.1"/>
    <property type="molecule type" value="Genomic_DNA"/>
</dbReference>
<keyword evidence="3" id="KW-1185">Reference proteome</keyword>
<sequence>MTGGIVKANMQTSIPSIPPLPTPPGLNSGMTNESQGDQSENSSGDTAEERIQRLEAQLRKFQIDHAKSEQAFQRERETLNESIVALEARLAKSITAATAAALASLTANTPPTKTNKKHALSAANYMSAEAVEHSGIIPEIMLRTAQKGFFIPFADLTAPKYHDYALNDATIKKIMHAVETSTGLIEAEYIDDTNSDARDCVADDTTIKNFHQLHNFIKSHTLWDFNFPVLAWAEHTLQRKFFTSPFSFRDANLEREVQNAQVAYNQERSDLGFPVLHTEGVTVLKSLRPPGVARRQQHITYQEAWSAHAQQAGRSSASPTPESTAIHHITDDLVPNLTAKDSMSAPFVEVKTTEGDWHHAEDKAQIVTKYHADHFKAALLCHNLSERHPNITSWLRNGFPLSLLNPLPSLSHSFPPNNQTGAKLQENFVNKYIADEVAKGRLVGPFTSDEVIKTYGHFSCSPLNIVEKPRVPGQPASVTKWHLIIDCSARDAQGITVNDLLDLNDYPTVWDGGESVANFLSSEHRGCGSACQDCPPQNCMQTQREGVRAFGRTLSGCEVPQLNECGLTRPWGKISQQHNAQ</sequence>
<accession>A0A9P6DJD5</accession>
<evidence type="ECO:0000313" key="2">
    <source>
        <dbReference type="EMBL" id="KAF9505566.1"/>
    </source>
</evidence>
<proteinExistence type="predicted"/>
<comment type="caution">
    <text evidence="2">The sequence shown here is derived from an EMBL/GenBank/DDBJ whole genome shotgun (WGS) entry which is preliminary data.</text>
</comment>